<dbReference type="InterPro" id="IPR000644">
    <property type="entry name" value="CBS_dom"/>
</dbReference>
<accession>A0ABV7PGA6</accession>
<evidence type="ECO:0000313" key="5">
    <source>
        <dbReference type="Proteomes" id="UP001595665"/>
    </source>
</evidence>
<dbReference type="InterPro" id="IPR007065">
    <property type="entry name" value="HPP"/>
</dbReference>
<protein>
    <submittedName>
        <fullName evidence="4">HPP family protein</fullName>
    </submittedName>
</protein>
<dbReference type="PANTHER" id="PTHR33741:SF5">
    <property type="entry name" value="TRANSMEMBRANE PROTEIN DDB_G0269096-RELATED"/>
    <property type="match status" value="1"/>
</dbReference>
<sequence>MQGQFIQWLHGFLPQPLAVGRLERARAVLGACAGLFVTAFLTHLLAPGQAAWLIAPMGASAVLLFCVPASPLAQPWSVIGGNTLSALVGVACARLVHDPLLAAPLAGCLAIAAMFALRCLHPPGGAVALTTVLGGAAVHQAGFLFAFMPVALNSALIVGAAILYNNLTRRRYPHVAHAADRNVHATGDPAPAARLGITEQDLEAALARYGEVLDVSHDDLLAIVDDARQLALHRRFRERTCAELMSSHVVAVSPRDTLEHARELLLRHRLQSVPVLDERRYLLGILGVEDLLRHGGWTAHLRRLVPGAAPRVADAMRQRVAALPADAPLAQLVPLLADGGYHQVAITGRDGAVIGLVSRSDLMAALCEQQLATAAA</sequence>
<reference evidence="5" key="1">
    <citation type="journal article" date="2019" name="Int. J. Syst. Evol. Microbiol.">
        <title>The Global Catalogue of Microorganisms (GCM) 10K type strain sequencing project: providing services to taxonomists for standard genome sequencing and annotation.</title>
        <authorList>
            <consortium name="The Broad Institute Genomics Platform"/>
            <consortium name="The Broad Institute Genome Sequencing Center for Infectious Disease"/>
            <person name="Wu L."/>
            <person name="Ma J."/>
        </authorList>
    </citation>
    <scope>NUCLEOTIDE SEQUENCE [LARGE SCALE GENOMIC DNA]</scope>
    <source>
        <strain evidence="5">CCM 7480</strain>
    </source>
</reference>
<name>A0ABV7PGA6_9BURK</name>
<dbReference type="PROSITE" id="PS51371">
    <property type="entry name" value="CBS"/>
    <property type="match status" value="2"/>
</dbReference>
<evidence type="ECO:0000259" key="3">
    <source>
        <dbReference type="PROSITE" id="PS51371"/>
    </source>
</evidence>
<gene>
    <name evidence="4" type="ORF">ACFOPH_01440</name>
</gene>
<dbReference type="SMART" id="SM00116">
    <property type="entry name" value="CBS"/>
    <property type="match status" value="2"/>
</dbReference>
<keyword evidence="2" id="KW-0472">Membrane</keyword>
<evidence type="ECO:0000256" key="1">
    <source>
        <dbReference type="PROSITE-ProRule" id="PRU00703"/>
    </source>
</evidence>
<dbReference type="Pfam" id="PF04982">
    <property type="entry name" value="TM_HPP"/>
    <property type="match status" value="1"/>
</dbReference>
<feature type="transmembrane region" description="Helical" evidence="2">
    <location>
        <begin position="137"/>
        <end position="164"/>
    </location>
</feature>
<dbReference type="Gene3D" id="3.10.580.10">
    <property type="entry name" value="CBS-domain"/>
    <property type="match status" value="1"/>
</dbReference>
<feature type="transmembrane region" description="Helical" evidence="2">
    <location>
        <begin position="27"/>
        <end position="45"/>
    </location>
</feature>
<feature type="transmembrane region" description="Helical" evidence="2">
    <location>
        <begin position="52"/>
        <end position="70"/>
    </location>
</feature>
<feature type="domain" description="CBS" evidence="3">
    <location>
        <begin position="316"/>
        <end position="373"/>
    </location>
</feature>
<evidence type="ECO:0000313" key="4">
    <source>
        <dbReference type="EMBL" id="MFC3456917.1"/>
    </source>
</evidence>
<dbReference type="InterPro" id="IPR046342">
    <property type="entry name" value="CBS_dom_sf"/>
</dbReference>
<feature type="domain" description="CBS" evidence="3">
    <location>
        <begin position="245"/>
        <end position="304"/>
    </location>
</feature>
<comment type="caution">
    <text evidence="4">The sequence shown here is derived from an EMBL/GenBank/DDBJ whole genome shotgun (WGS) entry which is preliminary data.</text>
</comment>
<keyword evidence="2" id="KW-0812">Transmembrane</keyword>
<dbReference type="SUPFAM" id="SSF54631">
    <property type="entry name" value="CBS-domain pair"/>
    <property type="match status" value="1"/>
</dbReference>
<dbReference type="PANTHER" id="PTHR33741">
    <property type="entry name" value="TRANSMEMBRANE PROTEIN DDB_G0269096-RELATED"/>
    <property type="match status" value="1"/>
</dbReference>
<keyword evidence="2" id="KW-1133">Transmembrane helix</keyword>
<feature type="transmembrane region" description="Helical" evidence="2">
    <location>
        <begin position="100"/>
        <end position="117"/>
    </location>
</feature>
<organism evidence="4 5">
    <name type="scientific">Massilia haematophila</name>
    <dbReference type="NCBI Taxonomy" id="457923"/>
    <lineage>
        <taxon>Bacteria</taxon>
        <taxon>Pseudomonadati</taxon>
        <taxon>Pseudomonadota</taxon>
        <taxon>Betaproteobacteria</taxon>
        <taxon>Burkholderiales</taxon>
        <taxon>Oxalobacteraceae</taxon>
        <taxon>Telluria group</taxon>
        <taxon>Massilia</taxon>
    </lineage>
</organism>
<proteinExistence type="predicted"/>
<dbReference type="Proteomes" id="UP001595665">
    <property type="component" value="Unassembled WGS sequence"/>
</dbReference>
<evidence type="ECO:0000256" key="2">
    <source>
        <dbReference type="SAM" id="Phobius"/>
    </source>
</evidence>
<dbReference type="InterPro" id="IPR058581">
    <property type="entry name" value="TM_HPP"/>
</dbReference>
<keyword evidence="1" id="KW-0129">CBS domain</keyword>
<dbReference type="Pfam" id="PF00571">
    <property type="entry name" value="CBS"/>
    <property type="match status" value="2"/>
</dbReference>
<dbReference type="RefSeq" id="WP_312551476.1">
    <property type="nucleotide sequence ID" value="NZ_JBHRVV010000001.1"/>
</dbReference>
<dbReference type="EMBL" id="JBHRVV010000001">
    <property type="protein sequence ID" value="MFC3456917.1"/>
    <property type="molecule type" value="Genomic_DNA"/>
</dbReference>
<keyword evidence="5" id="KW-1185">Reference proteome</keyword>